<dbReference type="EMBL" id="AP022853">
    <property type="protein sequence ID" value="BCB25632.1"/>
    <property type="molecule type" value="Genomic_DNA"/>
</dbReference>
<gene>
    <name evidence="3" type="ORF">SKTS_05180</name>
</gene>
<dbReference type="CDD" id="cd10456">
    <property type="entry name" value="GIY-YIG_UPF0213"/>
    <property type="match status" value="1"/>
</dbReference>
<keyword evidence="4" id="KW-1185">Reference proteome</keyword>
<dbReference type="AlphaFoldDB" id="A0A6F8V9I4"/>
<dbReference type="PANTHER" id="PTHR34477:SF1">
    <property type="entry name" value="UPF0213 PROTEIN YHBQ"/>
    <property type="match status" value="1"/>
</dbReference>
<protein>
    <recommendedName>
        <fullName evidence="2">GIY-YIG domain-containing protein</fullName>
    </recommendedName>
</protein>
<dbReference type="SUPFAM" id="SSF82771">
    <property type="entry name" value="GIY-YIG endonuclease"/>
    <property type="match status" value="1"/>
</dbReference>
<dbReference type="PANTHER" id="PTHR34477">
    <property type="entry name" value="UPF0213 PROTEIN YHBQ"/>
    <property type="match status" value="1"/>
</dbReference>
<name>A0A6F8V9I4_9PROT</name>
<dbReference type="RefSeq" id="WP_173059931.1">
    <property type="nucleotide sequence ID" value="NZ_AP022853.1"/>
</dbReference>
<dbReference type="InterPro" id="IPR035901">
    <property type="entry name" value="GIY-YIG_endonuc_sf"/>
</dbReference>
<sequence length="97" mass="10716">MSWHCYLLECADGSLYTGITNDLDKRVAAHNDGTASKYTRARLPVRLVYTEAHPDRSAASKREAALKKLKRASKLALAAEGATNCRRPFPAPETEIQ</sequence>
<dbReference type="Gene3D" id="3.40.1440.10">
    <property type="entry name" value="GIY-YIG endonuclease"/>
    <property type="match status" value="1"/>
</dbReference>
<dbReference type="InterPro" id="IPR050190">
    <property type="entry name" value="UPF0213_domain"/>
</dbReference>
<evidence type="ECO:0000313" key="4">
    <source>
        <dbReference type="Proteomes" id="UP000502260"/>
    </source>
</evidence>
<dbReference type="InterPro" id="IPR000305">
    <property type="entry name" value="GIY-YIG_endonuc"/>
</dbReference>
<feature type="domain" description="GIY-YIG" evidence="2">
    <location>
        <begin position="1"/>
        <end position="76"/>
    </location>
</feature>
<dbReference type="Proteomes" id="UP000502260">
    <property type="component" value="Chromosome"/>
</dbReference>
<dbReference type="Pfam" id="PF01541">
    <property type="entry name" value="GIY-YIG"/>
    <property type="match status" value="1"/>
</dbReference>
<organism evidence="3 4">
    <name type="scientific">Sulfurimicrobium lacus</name>
    <dbReference type="NCBI Taxonomy" id="2715678"/>
    <lineage>
        <taxon>Bacteria</taxon>
        <taxon>Pseudomonadati</taxon>
        <taxon>Pseudomonadota</taxon>
        <taxon>Betaproteobacteria</taxon>
        <taxon>Nitrosomonadales</taxon>
        <taxon>Sulfuricellaceae</taxon>
        <taxon>Sulfurimicrobium</taxon>
    </lineage>
</organism>
<evidence type="ECO:0000313" key="3">
    <source>
        <dbReference type="EMBL" id="BCB25632.1"/>
    </source>
</evidence>
<proteinExistence type="inferred from homology"/>
<dbReference type="KEGG" id="slac:SKTS_05180"/>
<evidence type="ECO:0000256" key="1">
    <source>
        <dbReference type="ARBA" id="ARBA00007435"/>
    </source>
</evidence>
<evidence type="ECO:0000259" key="2">
    <source>
        <dbReference type="PROSITE" id="PS50164"/>
    </source>
</evidence>
<reference evidence="4" key="1">
    <citation type="submission" date="2020-03" db="EMBL/GenBank/DDBJ databases">
        <title>Complete genome sequence of sulfur-oxidizing bacterium skT11.</title>
        <authorList>
            <person name="Kanda M."/>
            <person name="Kojima H."/>
            <person name="Fukui M."/>
        </authorList>
    </citation>
    <scope>NUCLEOTIDE SEQUENCE [LARGE SCALE GENOMIC DNA]</scope>
    <source>
        <strain evidence="4">skT11</strain>
    </source>
</reference>
<accession>A0A6F8V9I4</accession>
<comment type="similarity">
    <text evidence="1">Belongs to the UPF0213 family.</text>
</comment>
<dbReference type="PROSITE" id="PS50164">
    <property type="entry name" value="GIY_YIG"/>
    <property type="match status" value="1"/>
</dbReference>